<dbReference type="Proteomes" id="UP000297245">
    <property type="component" value="Unassembled WGS sequence"/>
</dbReference>
<organism evidence="2 3">
    <name type="scientific">Dendrothele bispora (strain CBS 962.96)</name>
    <dbReference type="NCBI Taxonomy" id="1314807"/>
    <lineage>
        <taxon>Eukaryota</taxon>
        <taxon>Fungi</taxon>
        <taxon>Dikarya</taxon>
        <taxon>Basidiomycota</taxon>
        <taxon>Agaricomycotina</taxon>
        <taxon>Agaricomycetes</taxon>
        <taxon>Agaricomycetidae</taxon>
        <taxon>Agaricales</taxon>
        <taxon>Agaricales incertae sedis</taxon>
        <taxon>Dendrothele</taxon>
    </lineage>
</organism>
<sequence>MDSSDGYIYILRSPSSNVKKIGFTQRDVTVRLKEWRKSCPSMDYKLQSWLMCRRVKKTERLAHRILAKKRLAKHACIDYGCISWNRVNACAVKAILERFDLAGKVRLLGTPAEEAGEGEVILMNKGVYKDMDVCLMYVYPHLVAYSTSVQAYSTSQTKQVSFPLHVQKGPSLSSSLAVKEFQSTWVILPTQPSPHGKGSTLSTQPVLAYNNVNAPRQQRKPNIRVNGVFEKRPNQAYFVA</sequence>
<accession>A0A4S8MEY9</accession>
<protein>
    <recommendedName>
        <fullName evidence="1">Bacteriophage T5 Orf172 DNA-binding domain-containing protein</fullName>
    </recommendedName>
</protein>
<dbReference type="PANTHER" id="PTHR30575">
    <property type="entry name" value="PEPTIDASE M20"/>
    <property type="match status" value="1"/>
</dbReference>
<reference evidence="2 3" key="1">
    <citation type="journal article" date="2019" name="Nat. Ecol. Evol.">
        <title>Megaphylogeny resolves global patterns of mushroom evolution.</title>
        <authorList>
            <person name="Varga T."/>
            <person name="Krizsan K."/>
            <person name="Foldi C."/>
            <person name="Dima B."/>
            <person name="Sanchez-Garcia M."/>
            <person name="Sanchez-Ramirez S."/>
            <person name="Szollosi G.J."/>
            <person name="Szarkandi J.G."/>
            <person name="Papp V."/>
            <person name="Albert L."/>
            <person name="Andreopoulos W."/>
            <person name="Angelini C."/>
            <person name="Antonin V."/>
            <person name="Barry K.W."/>
            <person name="Bougher N.L."/>
            <person name="Buchanan P."/>
            <person name="Buyck B."/>
            <person name="Bense V."/>
            <person name="Catcheside P."/>
            <person name="Chovatia M."/>
            <person name="Cooper J."/>
            <person name="Damon W."/>
            <person name="Desjardin D."/>
            <person name="Finy P."/>
            <person name="Geml J."/>
            <person name="Haridas S."/>
            <person name="Hughes K."/>
            <person name="Justo A."/>
            <person name="Karasinski D."/>
            <person name="Kautmanova I."/>
            <person name="Kiss B."/>
            <person name="Kocsube S."/>
            <person name="Kotiranta H."/>
            <person name="LaButti K.M."/>
            <person name="Lechner B.E."/>
            <person name="Liimatainen K."/>
            <person name="Lipzen A."/>
            <person name="Lukacs Z."/>
            <person name="Mihaltcheva S."/>
            <person name="Morgado L.N."/>
            <person name="Niskanen T."/>
            <person name="Noordeloos M.E."/>
            <person name="Ohm R.A."/>
            <person name="Ortiz-Santana B."/>
            <person name="Ovrebo C."/>
            <person name="Racz N."/>
            <person name="Riley R."/>
            <person name="Savchenko A."/>
            <person name="Shiryaev A."/>
            <person name="Soop K."/>
            <person name="Spirin V."/>
            <person name="Szebenyi C."/>
            <person name="Tomsovsky M."/>
            <person name="Tulloss R.E."/>
            <person name="Uehling J."/>
            <person name="Grigoriev I.V."/>
            <person name="Vagvolgyi C."/>
            <person name="Papp T."/>
            <person name="Martin F.M."/>
            <person name="Miettinen O."/>
            <person name="Hibbett D.S."/>
            <person name="Nagy L.G."/>
        </authorList>
    </citation>
    <scope>NUCLEOTIDE SEQUENCE [LARGE SCALE GENOMIC DNA]</scope>
    <source>
        <strain evidence="2 3">CBS 962.96</strain>
    </source>
</reference>
<gene>
    <name evidence="2" type="ORF">K435DRAFT_854459</name>
</gene>
<dbReference type="GO" id="GO:0046657">
    <property type="term" value="P:folic acid catabolic process"/>
    <property type="evidence" value="ECO:0007669"/>
    <property type="project" value="TreeGrafter"/>
</dbReference>
<keyword evidence="3" id="KW-1185">Reference proteome</keyword>
<dbReference type="SUPFAM" id="SSF53187">
    <property type="entry name" value="Zn-dependent exopeptidases"/>
    <property type="match status" value="1"/>
</dbReference>
<dbReference type="PANTHER" id="PTHR30575:SF0">
    <property type="entry name" value="XAA-ARG DIPEPTIDASE"/>
    <property type="match status" value="1"/>
</dbReference>
<dbReference type="InterPro" id="IPR018306">
    <property type="entry name" value="Phage_T5_Orf172_DNA-bd"/>
</dbReference>
<evidence type="ECO:0000313" key="3">
    <source>
        <dbReference type="Proteomes" id="UP000297245"/>
    </source>
</evidence>
<dbReference type="AlphaFoldDB" id="A0A4S8MEY9"/>
<feature type="domain" description="Bacteriophage T5 Orf172 DNA-binding" evidence="1">
    <location>
        <begin position="6"/>
        <end position="98"/>
    </location>
</feature>
<proteinExistence type="predicted"/>
<dbReference type="OrthoDB" id="6119954at2759"/>
<dbReference type="Gene3D" id="3.40.630.10">
    <property type="entry name" value="Zn peptidases"/>
    <property type="match status" value="1"/>
</dbReference>
<evidence type="ECO:0000313" key="2">
    <source>
        <dbReference type="EMBL" id="THV00679.1"/>
    </source>
</evidence>
<evidence type="ECO:0000259" key="1">
    <source>
        <dbReference type="Pfam" id="PF10544"/>
    </source>
</evidence>
<dbReference type="GO" id="GO:0005737">
    <property type="term" value="C:cytoplasm"/>
    <property type="evidence" value="ECO:0007669"/>
    <property type="project" value="TreeGrafter"/>
</dbReference>
<dbReference type="EMBL" id="ML179100">
    <property type="protein sequence ID" value="THV00679.1"/>
    <property type="molecule type" value="Genomic_DNA"/>
</dbReference>
<dbReference type="Pfam" id="PF10544">
    <property type="entry name" value="T5orf172"/>
    <property type="match status" value="1"/>
</dbReference>
<dbReference type="GO" id="GO:0071713">
    <property type="term" value="F:para-aminobenzoyl-glutamate hydrolase activity"/>
    <property type="evidence" value="ECO:0007669"/>
    <property type="project" value="TreeGrafter"/>
</dbReference>
<name>A0A4S8MEY9_DENBC</name>
<dbReference type="InterPro" id="IPR052030">
    <property type="entry name" value="Peptidase_M20/M20A_hydrolases"/>
</dbReference>
<dbReference type="GO" id="GO:0016805">
    <property type="term" value="F:dipeptidase activity"/>
    <property type="evidence" value="ECO:0007669"/>
    <property type="project" value="TreeGrafter"/>
</dbReference>